<name>A0A1T4PM74_9BACT</name>
<organism evidence="2 3">
    <name type="scientific">Sediminibacterium ginsengisoli</name>
    <dbReference type="NCBI Taxonomy" id="413434"/>
    <lineage>
        <taxon>Bacteria</taxon>
        <taxon>Pseudomonadati</taxon>
        <taxon>Bacteroidota</taxon>
        <taxon>Chitinophagia</taxon>
        <taxon>Chitinophagales</taxon>
        <taxon>Chitinophagaceae</taxon>
        <taxon>Sediminibacterium</taxon>
    </lineage>
</organism>
<keyword evidence="3" id="KW-1185">Reference proteome</keyword>
<feature type="compositionally biased region" description="Low complexity" evidence="1">
    <location>
        <begin position="1"/>
        <end position="27"/>
    </location>
</feature>
<feature type="region of interest" description="Disordered" evidence="1">
    <location>
        <begin position="1"/>
        <end position="59"/>
    </location>
</feature>
<dbReference type="AlphaFoldDB" id="A0A1T4PM74"/>
<evidence type="ECO:0000313" key="2">
    <source>
        <dbReference type="EMBL" id="SJZ92461.1"/>
    </source>
</evidence>
<dbReference type="Proteomes" id="UP000190888">
    <property type="component" value="Unassembled WGS sequence"/>
</dbReference>
<dbReference type="EMBL" id="FUWH01000006">
    <property type="protein sequence ID" value="SJZ92461.1"/>
    <property type="molecule type" value="Genomic_DNA"/>
</dbReference>
<protein>
    <submittedName>
        <fullName evidence="2">Uncharacterized protein</fullName>
    </submittedName>
</protein>
<reference evidence="2 3" key="1">
    <citation type="submission" date="2017-02" db="EMBL/GenBank/DDBJ databases">
        <authorList>
            <person name="Peterson S.W."/>
        </authorList>
    </citation>
    <scope>NUCLEOTIDE SEQUENCE [LARGE SCALE GENOMIC DNA]</scope>
    <source>
        <strain evidence="2 3">DSM 22335</strain>
    </source>
</reference>
<accession>A0A1T4PM74</accession>
<evidence type="ECO:0000313" key="3">
    <source>
        <dbReference type="Proteomes" id="UP000190888"/>
    </source>
</evidence>
<sequence length="100" mass="10581">MDIEKNTSYNNNSKSTTAAAHETGTHAQSMPAVPAVQAKSKFAKGGGKPADKKPLDQDGIADMVKAVTTQRKTDSAFVPAVQPGEDTAQYSMQAFNPKQV</sequence>
<gene>
    <name evidence="2" type="ORF">SAMN04488132_10681</name>
</gene>
<proteinExistence type="predicted"/>
<dbReference type="STRING" id="413434.SAMN04488132_10681"/>
<dbReference type="RefSeq" id="WP_078831661.1">
    <property type="nucleotide sequence ID" value="NZ_FUWH01000006.1"/>
</dbReference>
<evidence type="ECO:0000256" key="1">
    <source>
        <dbReference type="SAM" id="MobiDB-lite"/>
    </source>
</evidence>